<gene>
    <name evidence="1" type="ORF">MLD38_014922</name>
</gene>
<name>A0ACB9RDZ0_9MYRT</name>
<keyword evidence="2" id="KW-1185">Reference proteome</keyword>
<comment type="caution">
    <text evidence="1">The sequence shown here is derived from an EMBL/GenBank/DDBJ whole genome shotgun (WGS) entry which is preliminary data.</text>
</comment>
<dbReference type="EMBL" id="CM042883">
    <property type="protein sequence ID" value="KAI4377262.1"/>
    <property type="molecule type" value="Genomic_DNA"/>
</dbReference>
<evidence type="ECO:0000313" key="2">
    <source>
        <dbReference type="Proteomes" id="UP001057402"/>
    </source>
</evidence>
<protein>
    <submittedName>
        <fullName evidence="1">Uncharacterized protein</fullName>
    </submittedName>
</protein>
<proteinExistence type="predicted"/>
<organism evidence="1 2">
    <name type="scientific">Melastoma candidum</name>
    <dbReference type="NCBI Taxonomy" id="119954"/>
    <lineage>
        <taxon>Eukaryota</taxon>
        <taxon>Viridiplantae</taxon>
        <taxon>Streptophyta</taxon>
        <taxon>Embryophyta</taxon>
        <taxon>Tracheophyta</taxon>
        <taxon>Spermatophyta</taxon>
        <taxon>Magnoliopsida</taxon>
        <taxon>eudicotyledons</taxon>
        <taxon>Gunneridae</taxon>
        <taxon>Pentapetalae</taxon>
        <taxon>rosids</taxon>
        <taxon>malvids</taxon>
        <taxon>Myrtales</taxon>
        <taxon>Melastomataceae</taxon>
        <taxon>Melastomatoideae</taxon>
        <taxon>Melastomateae</taxon>
        <taxon>Melastoma</taxon>
    </lineage>
</organism>
<sequence>MGCFDEYKPFIFMVVIQAIYAVTNLLSRASLLQGLNPRVYLFYRQVIATVVIFPIAAWQRPSIWTSLTLRSFAWIFITTLIGVTLNQNLYYEGMSLSSSSVASAMTNLIPAITFVMTAILKLEIVDIKNNRSIAKIVGTIICVGGAVTMALLKGPKLLNRRIGILPPTSTWATLTSNDNWLLGSLFLLGGCCCWSSWLILQVPVSRSYPDHLSMSAWLCFFSMLQAGVIAFFVEHDHEKWKLHSNIQIACCLYTGIVGSSVTFFLQAWCIKKRGPLFSALFNPLTTVMTAALAALFLHEEIFAGSVAGAVGVMIGLYIVLWGKSVEYVDINPEGKLQNEDAPTLKPDSVVDYVKVDLEEPLLSNKSCDAKP</sequence>
<dbReference type="Proteomes" id="UP001057402">
    <property type="component" value="Chromosome 4"/>
</dbReference>
<evidence type="ECO:0000313" key="1">
    <source>
        <dbReference type="EMBL" id="KAI4377262.1"/>
    </source>
</evidence>
<accession>A0ACB9RDZ0</accession>
<reference evidence="2" key="1">
    <citation type="journal article" date="2023" name="Front. Plant Sci.">
        <title>Chromosomal-level genome assembly of Melastoma candidum provides insights into trichome evolution.</title>
        <authorList>
            <person name="Zhong Y."/>
            <person name="Wu W."/>
            <person name="Sun C."/>
            <person name="Zou P."/>
            <person name="Liu Y."/>
            <person name="Dai S."/>
            <person name="Zhou R."/>
        </authorList>
    </citation>
    <scope>NUCLEOTIDE SEQUENCE [LARGE SCALE GENOMIC DNA]</scope>
</reference>